<accession>A0ABU1ZVT4</accession>
<evidence type="ECO:0000313" key="3">
    <source>
        <dbReference type="Proteomes" id="UP001180840"/>
    </source>
</evidence>
<evidence type="ECO:0000259" key="1">
    <source>
        <dbReference type="Pfam" id="PF14789"/>
    </source>
</evidence>
<dbReference type="GO" id="GO:0008666">
    <property type="term" value="F:2,3,4,5-tetrahydropyridine-2,6-dicarboxylate N-succinyltransferase activity"/>
    <property type="evidence" value="ECO:0007669"/>
    <property type="project" value="UniProtKB-EC"/>
</dbReference>
<dbReference type="Proteomes" id="UP001180840">
    <property type="component" value="Unassembled WGS sequence"/>
</dbReference>
<dbReference type="SUPFAM" id="SSF51161">
    <property type="entry name" value="Trimeric LpxA-like enzymes"/>
    <property type="match status" value="1"/>
</dbReference>
<dbReference type="EMBL" id="JAVDXZ010000001">
    <property type="protein sequence ID" value="MDR7329026.1"/>
    <property type="molecule type" value="Genomic_DNA"/>
</dbReference>
<comment type="caution">
    <text evidence="2">The sequence shown here is derived from an EMBL/GenBank/DDBJ whole genome shotgun (WGS) entry which is preliminary data.</text>
</comment>
<keyword evidence="3" id="KW-1185">Reference proteome</keyword>
<protein>
    <submittedName>
        <fullName evidence="2">2,3,4,5-tetrahydropyridine-2-carboxylate N-succinyltransferase</fullName>
        <ecNumber evidence="2">2.3.1.117</ecNumber>
    </submittedName>
</protein>
<dbReference type="Gene3D" id="3.30.70.2010">
    <property type="match status" value="1"/>
</dbReference>
<organism evidence="2 3">
    <name type="scientific">Corynebacterium guangdongense</name>
    <dbReference type="NCBI Taxonomy" id="1783348"/>
    <lineage>
        <taxon>Bacteria</taxon>
        <taxon>Bacillati</taxon>
        <taxon>Actinomycetota</taxon>
        <taxon>Actinomycetes</taxon>
        <taxon>Mycobacteriales</taxon>
        <taxon>Corynebacteriaceae</taxon>
        <taxon>Corynebacterium</taxon>
    </lineage>
</organism>
<proteinExistence type="predicted"/>
<dbReference type="InterPro" id="IPR038361">
    <property type="entry name" value="THDPS_M_sf"/>
</dbReference>
<feature type="domain" description="2,3,4,5-tetrahydropyridine-2,6-dicarboxylate N-succinyltransferase middle" evidence="1">
    <location>
        <begin position="119"/>
        <end position="158"/>
    </location>
</feature>
<keyword evidence="2" id="KW-0808">Transferase</keyword>
<dbReference type="EC" id="2.3.1.117" evidence="2"/>
<reference evidence="2" key="1">
    <citation type="submission" date="2023-07" db="EMBL/GenBank/DDBJ databases">
        <title>Sequencing the genomes of 1000 actinobacteria strains.</title>
        <authorList>
            <person name="Klenk H.-P."/>
        </authorList>
    </citation>
    <scope>NUCLEOTIDE SEQUENCE</scope>
    <source>
        <strain evidence="2">DSM 107476</strain>
    </source>
</reference>
<dbReference type="InterPro" id="IPR032784">
    <property type="entry name" value="THDPS_M"/>
</dbReference>
<dbReference type="Gene3D" id="2.160.10.10">
    <property type="entry name" value="Hexapeptide repeat proteins"/>
    <property type="match status" value="1"/>
</dbReference>
<dbReference type="Pfam" id="PF14789">
    <property type="entry name" value="THDPS_M"/>
    <property type="match status" value="1"/>
</dbReference>
<evidence type="ECO:0000313" key="2">
    <source>
        <dbReference type="EMBL" id="MDR7329026.1"/>
    </source>
</evidence>
<keyword evidence="2" id="KW-0012">Acyltransferase</keyword>
<sequence>MSVHSAPAPTPTPTTASARGLATITYDGTVLDVWYPAVKVDEPITESTTTRLDEAPQQFVQLVGPDEERGVARVPVLTEIADLSAAPTDAYDVYLRLHVLSHRLALPGQVNIDGSRDILAKVVWTNYGPCAMADFQMVRGRLAGKGPVTVFSVDTYPRMLDYVVPEGVNVIDSGRVLLGAHLAEGTCVTESAFLLPGTGSAAAVTIDRRLEPGEVLG</sequence>
<gene>
    <name evidence="2" type="ORF">J2S39_000702</name>
</gene>
<name>A0ABU1ZVT4_9CORY</name>
<dbReference type="InterPro" id="IPR011004">
    <property type="entry name" value="Trimer_LpxA-like_sf"/>
</dbReference>
<dbReference type="Gene3D" id="3.30.60.70">
    <property type="entry name" value="Trimeric LpxA-like enzymes"/>
    <property type="match status" value="1"/>
</dbReference>